<dbReference type="InterPro" id="IPR025891">
    <property type="entry name" value="Dppa2/4_C_dom"/>
</dbReference>
<protein>
    <recommendedName>
        <fullName evidence="6">SAP domain-containing protein</fullName>
    </recommendedName>
</protein>
<sequence>MMSRRDSTSLTQFSDCLGALDVRYLKSGSGYSGSDPKTMTGWFLCPQNNSTEKSEERMSCRLTSVEAEKGQGTSGEAEIAKNSAKGAKRKRDTKNSTACGPGDMSQRCDCVKPPKTPTQIPIPPLPAVLPPVNLVHRDVIRAWCQQLKLSTKGPKLDGYKRLCEYAYPHQKNFFEGPLDEENVILTLYPVNEEIIEDHQVEPGVSSTSQVKEEALNTNNQVPLPQTNELEEDCPSSSFRRSFCPLPTTLPPINDVSRDTLRNWCQQLKLSTDGQKIEVYRRLQEHAFPEKDQYIPKSSREARMHSCSRKHSMVTKRGSVQKRKMSESQERTNMVEVVTSPQVAMLAAWSRIAAKAVQPKAVNSRALRASESFLPQASGVRWCVVHGRPLLADTEGWVRLQFQAELTQRHTQTGLHRYSGCAASCGLCDAETQTSEIADSMAVIDRPGSLMAPSQGQVAIPTGNSKNALRSGEALSAKLGMMVGFQHRDSAGKRESC</sequence>
<evidence type="ECO:0000256" key="2">
    <source>
        <dbReference type="ARBA" id="ARBA00023015"/>
    </source>
</evidence>
<feature type="compositionally biased region" description="Basic residues" evidence="5">
    <location>
        <begin position="305"/>
        <end position="322"/>
    </location>
</feature>
<dbReference type="AlphaFoldDB" id="A0A6B0QTT7"/>
<accession>A0A6B0QTT7</accession>
<dbReference type="InterPro" id="IPR039590">
    <property type="entry name" value="Dppa2/4"/>
</dbReference>
<comment type="caution">
    <text evidence="7">The sequence shown here is derived from an EMBL/GenBank/DDBJ whole genome shotgun (WGS) entry which is preliminary data.</text>
</comment>
<keyword evidence="3" id="KW-0804">Transcription</keyword>
<feature type="domain" description="SAP" evidence="6">
    <location>
        <begin position="252"/>
        <end position="286"/>
    </location>
</feature>
<dbReference type="PROSITE" id="PS50800">
    <property type="entry name" value="SAP"/>
    <property type="match status" value="1"/>
</dbReference>
<evidence type="ECO:0000256" key="3">
    <source>
        <dbReference type="ARBA" id="ARBA00023163"/>
    </source>
</evidence>
<feature type="region of interest" description="Disordered" evidence="5">
    <location>
        <begin position="66"/>
        <end position="105"/>
    </location>
</feature>
<dbReference type="EMBL" id="VBQZ03000006">
    <property type="protein sequence ID" value="MXQ81189.1"/>
    <property type="molecule type" value="Genomic_DNA"/>
</dbReference>
<dbReference type="PANTHER" id="PTHR16073:SF10">
    <property type="entry name" value="DEVELOPMENTAL PLURIPOTENCY-ASSOCIATED PROTEIN 2"/>
    <property type="match status" value="1"/>
</dbReference>
<feature type="region of interest" description="Disordered" evidence="5">
    <location>
        <begin position="291"/>
        <end position="332"/>
    </location>
</feature>
<dbReference type="PANTHER" id="PTHR16073">
    <property type="entry name" value="DCR DOMAIN-CONTAINING PROTEIN"/>
    <property type="match status" value="1"/>
</dbReference>
<dbReference type="GO" id="GO:0005634">
    <property type="term" value="C:nucleus"/>
    <property type="evidence" value="ECO:0007669"/>
    <property type="project" value="UniProtKB-SubCell"/>
</dbReference>
<dbReference type="Pfam" id="PF14049">
    <property type="entry name" value="Dppa2_A"/>
    <property type="match status" value="1"/>
</dbReference>
<keyword evidence="4" id="KW-0539">Nucleus</keyword>
<comment type="subcellular location">
    <subcellularLocation>
        <location evidence="1">Nucleus</location>
    </subcellularLocation>
</comment>
<keyword evidence="2" id="KW-0805">Transcription regulation</keyword>
<keyword evidence="8" id="KW-1185">Reference proteome</keyword>
<dbReference type="InterPro" id="IPR025892">
    <property type="entry name" value="Dppa2/4_central_dom"/>
</dbReference>
<gene>
    <name evidence="7" type="ORF">E5288_WYG012910</name>
</gene>
<evidence type="ECO:0000259" key="6">
    <source>
        <dbReference type="PROSITE" id="PS50800"/>
    </source>
</evidence>
<dbReference type="Pfam" id="PF14047">
    <property type="entry name" value="DCR"/>
    <property type="match status" value="1"/>
</dbReference>
<evidence type="ECO:0000256" key="5">
    <source>
        <dbReference type="SAM" id="MobiDB-lite"/>
    </source>
</evidence>
<proteinExistence type="predicted"/>
<name>A0A6B0QTT7_9CETA</name>
<reference evidence="7" key="1">
    <citation type="submission" date="2019-10" db="EMBL/GenBank/DDBJ databases">
        <title>The sequence and de novo assembly of the wild yak genome.</title>
        <authorList>
            <person name="Liu Y."/>
        </authorList>
    </citation>
    <scope>NUCLEOTIDE SEQUENCE [LARGE SCALE GENOMIC DNA]</scope>
    <source>
        <strain evidence="7">WY2019</strain>
    </source>
</reference>
<feature type="compositionally biased region" description="Basic and acidic residues" evidence="5">
    <location>
        <begin position="291"/>
        <end position="303"/>
    </location>
</feature>
<evidence type="ECO:0000256" key="4">
    <source>
        <dbReference type="ARBA" id="ARBA00023242"/>
    </source>
</evidence>
<organism evidence="7 8">
    <name type="scientific">Bos mutus</name>
    <name type="common">wild yak</name>
    <dbReference type="NCBI Taxonomy" id="72004"/>
    <lineage>
        <taxon>Eukaryota</taxon>
        <taxon>Metazoa</taxon>
        <taxon>Chordata</taxon>
        <taxon>Craniata</taxon>
        <taxon>Vertebrata</taxon>
        <taxon>Euteleostomi</taxon>
        <taxon>Mammalia</taxon>
        <taxon>Eutheria</taxon>
        <taxon>Laurasiatheria</taxon>
        <taxon>Artiodactyla</taxon>
        <taxon>Ruminantia</taxon>
        <taxon>Pecora</taxon>
        <taxon>Bovidae</taxon>
        <taxon>Bovinae</taxon>
        <taxon>Bos</taxon>
    </lineage>
</organism>
<dbReference type="Proteomes" id="UP000322234">
    <property type="component" value="Unassembled WGS sequence"/>
</dbReference>
<dbReference type="GO" id="GO:0003682">
    <property type="term" value="F:chromatin binding"/>
    <property type="evidence" value="ECO:0007669"/>
    <property type="project" value="InterPro"/>
</dbReference>
<dbReference type="GO" id="GO:0048731">
    <property type="term" value="P:system development"/>
    <property type="evidence" value="ECO:0007669"/>
    <property type="project" value="TreeGrafter"/>
</dbReference>
<dbReference type="SMART" id="SM00513">
    <property type="entry name" value="SAP"/>
    <property type="match status" value="2"/>
</dbReference>
<evidence type="ECO:0000313" key="7">
    <source>
        <dbReference type="EMBL" id="MXQ81189.1"/>
    </source>
</evidence>
<evidence type="ECO:0000313" key="8">
    <source>
        <dbReference type="Proteomes" id="UP000322234"/>
    </source>
</evidence>
<dbReference type="InterPro" id="IPR003034">
    <property type="entry name" value="SAP_dom"/>
</dbReference>
<evidence type="ECO:0000256" key="1">
    <source>
        <dbReference type="ARBA" id="ARBA00004123"/>
    </source>
</evidence>